<accession>A0A2W5DSJ6</accession>
<dbReference type="GO" id="GO:0030170">
    <property type="term" value="F:pyridoxal phosphate binding"/>
    <property type="evidence" value="ECO:0007669"/>
    <property type="project" value="InterPro"/>
</dbReference>
<dbReference type="InterPro" id="IPR004839">
    <property type="entry name" value="Aminotransferase_I/II_large"/>
</dbReference>
<keyword evidence="5" id="KW-0032">Aminotransferase</keyword>
<protein>
    <submittedName>
        <fullName evidence="5">Aminotransferase</fullName>
    </submittedName>
</protein>
<dbReference type="InterPro" id="IPR015421">
    <property type="entry name" value="PyrdxlP-dep_Trfase_major"/>
</dbReference>
<comment type="cofactor">
    <cofactor evidence="1">
        <name>pyridoxal 5'-phosphate</name>
        <dbReference type="ChEBI" id="CHEBI:597326"/>
    </cofactor>
</comment>
<dbReference type="GO" id="GO:0008483">
    <property type="term" value="F:transaminase activity"/>
    <property type="evidence" value="ECO:0007669"/>
    <property type="project" value="UniProtKB-KW"/>
</dbReference>
<comment type="caution">
    <text evidence="5">The sequence shown here is derived from an EMBL/GenBank/DDBJ whole genome shotgun (WGS) entry which is preliminary data.</text>
</comment>
<feature type="region of interest" description="Disordered" evidence="3">
    <location>
        <begin position="1"/>
        <end position="31"/>
    </location>
</feature>
<reference evidence="5 6" key="1">
    <citation type="submission" date="2017-08" db="EMBL/GenBank/DDBJ databases">
        <title>Infants hospitalized years apart are colonized by the same room-sourced microbial strains.</title>
        <authorList>
            <person name="Brooks B."/>
            <person name="Olm M.R."/>
            <person name="Firek B.A."/>
            <person name="Baker R."/>
            <person name="Thomas B.C."/>
            <person name="Morowitz M.J."/>
            <person name="Banfield J.F."/>
        </authorList>
    </citation>
    <scope>NUCLEOTIDE SEQUENCE [LARGE SCALE GENOMIC DNA]</scope>
    <source>
        <strain evidence="5">S2_012_000_R2_81</strain>
    </source>
</reference>
<name>A0A2W5DSJ6_9BURK</name>
<evidence type="ECO:0000256" key="1">
    <source>
        <dbReference type="ARBA" id="ARBA00001933"/>
    </source>
</evidence>
<dbReference type="InterPro" id="IPR015424">
    <property type="entry name" value="PyrdxlP-dep_Trfase"/>
</dbReference>
<evidence type="ECO:0000313" key="5">
    <source>
        <dbReference type="EMBL" id="PZP32137.1"/>
    </source>
</evidence>
<dbReference type="Gene3D" id="3.40.640.10">
    <property type="entry name" value="Type I PLP-dependent aspartate aminotransferase-like (Major domain)"/>
    <property type="match status" value="1"/>
</dbReference>
<evidence type="ECO:0000256" key="3">
    <source>
        <dbReference type="SAM" id="MobiDB-lite"/>
    </source>
</evidence>
<organism evidence="5 6">
    <name type="scientific">Roseateles depolymerans</name>
    <dbReference type="NCBI Taxonomy" id="76731"/>
    <lineage>
        <taxon>Bacteria</taxon>
        <taxon>Pseudomonadati</taxon>
        <taxon>Pseudomonadota</taxon>
        <taxon>Betaproteobacteria</taxon>
        <taxon>Burkholderiales</taxon>
        <taxon>Sphaerotilaceae</taxon>
        <taxon>Roseateles</taxon>
    </lineage>
</organism>
<dbReference type="SUPFAM" id="SSF53383">
    <property type="entry name" value="PLP-dependent transferases"/>
    <property type="match status" value="1"/>
</dbReference>
<dbReference type="Proteomes" id="UP000249633">
    <property type="component" value="Unassembled WGS sequence"/>
</dbReference>
<dbReference type="Gene3D" id="3.90.1150.10">
    <property type="entry name" value="Aspartate Aminotransferase, domain 1"/>
    <property type="match status" value="1"/>
</dbReference>
<dbReference type="EMBL" id="QFOD01000009">
    <property type="protein sequence ID" value="PZP32137.1"/>
    <property type="molecule type" value="Genomic_DNA"/>
</dbReference>
<gene>
    <name evidence="5" type="ORF">DI603_11795</name>
</gene>
<keyword evidence="2" id="KW-0663">Pyridoxal phosphate</keyword>
<dbReference type="Pfam" id="PF00155">
    <property type="entry name" value="Aminotran_1_2"/>
    <property type="match status" value="1"/>
</dbReference>
<dbReference type="PANTHER" id="PTHR42885">
    <property type="entry name" value="HISTIDINOL-PHOSPHATE AMINOTRANSFERASE-RELATED"/>
    <property type="match status" value="1"/>
</dbReference>
<evidence type="ECO:0000256" key="2">
    <source>
        <dbReference type="ARBA" id="ARBA00022898"/>
    </source>
</evidence>
<dbReference type="AlphaFoldDB" id="A0A2W5DSJ6"/>
<evidence type="ECO:0000259" key="4">
    <source>
        <dbReference type="Pfam" id="PF00155"/>
    </source>
</evidence>
<dbReference type="PANTHER" id="PTHR42885:SF1">
    <property type="entry name" value="THREONINE-PHOSPHATE DECARBOXYLASE"/>
    <property type="match status" value="1"/>
</dbReference>
<proteinExistence type="predicted"/>
<feature type="domain" description="Aminotransferase class I/classII large" evidence="4">
    <location>
        <begin position="18"/>
        <end position="321"/>
    </location>
</feature>
<dbReference type="CDD" id="cd00609">
    <property type="entry name" value="AAT_like"/>
    <property type="match status" value="1"/>
</dbReference>
<dbReference type="InterPro" id="IPR015422">
    <property type="entry name" value="PyrdxlP-dep_Trfase_small"/>
</dbReference>
<evidence type="ECO:0000313" key="6">
    <source>
        <dbReference type="Proteomes" id="UP000249633"/>
    </source>
</evidence>
<sequence length="337" mass="35333">MNGALHGGEDGGAPVAHDFSSNASPLGPPPTLWRAVQQADRRHYPDPAYRALRNHLAAAHDCSTTQVLPASGGTEAIRRLTLAARLEGCAEVWVPAPGFGDYALAAQALDLPVHGYARVQDICPTGAALVWACDPCNPTGALLQAADWATLAALPDTRLVVDQAYAPLCLDGTPLTPPASAWRLVCPNKALGLTGVRAAYLLAPEQDLALCERLLRLAPSWVLSAEGQALLTHWPGADTATWLADARAQLRAWGQAQQALLQALGWACRPSSTNFCLAQPPAGATANPAAALRRHGVRVRDAASFGLAGWLRLSIQPPASQQALAGAWQAVQGHSPS</sequence>
<keyword evidence="5" id="KW-0808">Transferase</keyword>